<dbReference type="Gene3D" id="3.40.1050.10">
    <property type="entry name" value="Carbonic anhydrase"/>
    <property type="match status" value="1"/>
</dbReference>
<reference evidence="9 10" key="1">
    <citation type="submission" date="2018-08" db="EMBL/GenBank/DDBJ databases">
        <title>A genome reference for cultivated species of the human gut microbiota.</title>
        <authorList>
            <person name="Zou Y."/>
            <person name="Xue W."/>
            <person name="Luo G."/>
        </authorList>
    </citation>
    <scope>NUCLEOTIDE SEQUENCE [LARGE SCALE GENOMIC DNA]</scope>
    <source>
        <strain evidence="7 9">AF45-17</strain>
        <strain evidence="8 10">AM28-39</strain>
    </source>
</reference>
<feature type="binding site" evidence="6">
    <location>
        <position position="111"/>
    </location>
    <ligand>
        <name>Zn(2+)</name>
        <dbReference type="ChEBI" id="CHEBI:29105"/>
    </ligand>
</feature>
<evidence type="ECO:0000256" key="2">
    <source>
        <dbReference type="ARBA" id="ARBA00012925"/>
    </source>
</evidence>
<dbReference type="Pfam" id="PF00484">
    <property type="entry name" value="Pro_CA"/>
    <property type="match status" value="1"/>
</dbReference>
<evidence type="ECO:0000256" key="5">
    <source>
        <dbReference type="ARBA" id="ARBA00048348"/>
    </source>
</evidence>
<evidence type="ECO:0000256" key="6">
    <source>
        <dbReference type="PIRSR" id="PIRSR601765-1"/>
    </source>
</evidence>
<evidence type="ECO:0000313" key="7">
    <source>
        <dbReference type="EMBL" id="RGB79670.1"/>
    </source>
</evidence>
<evidence type="ECO:0000313" key="10">
    <source>
        <dbReference type="Proteomes" id="UP000261231"/>
    </source>
</evidence>
<dbReference type="OrthoDB" id="9769739at2"/>
<gene>
    <name evidence="7" type="ORF">DW070_09485</name>
    <name evidence="8" type="ORF">DW747_06855</name>
</gene>
<protein>
    <recommendedName>
        <fullName evidence="2">carbonic anhydrase</fullName>
        <ecNumber evidence="2">4.2.1.1</ecNumber>
    </recommendedName>
</protein>
<keyword evidence="3 6" id="KW-0862">Zinc</keyword>
<dbReference type="SUPFAM" id="SSF53056">
    <property type="entry name" value="beta-carbonic anhydrase, cab"/>
    <property type="match status" value="1"/>
</dbReference>
<sequence>MIHHMIMTADEAIEKLKSGNMRYLLMNSNSGNVSAALRKFTYEHGQHPHAIIVTCSDSRVIPETIFSAGLGELFVIRVAGNVIDDHQLGSIEYAAGHLGSPVVVVLGHTHCGAVDAAINSDPEGYIKFITDEIKLAIGDETDDYKACCLNVKRSVALIEHSLDIQQIEEQEGLRVVGAMYHIEDGSVEFL</sequence>
<dbReference type="AlphaFoldDB" id="A0A3E2XNF8"/>
<name>A0A3E2XNF8_9FIRM</name>
<feature type="binding site" evidence="6">
    <location>
        <position position="57"/>
    </location>
    <ligand>
        <name>Zn(2+)</name>
        <dbReference type="ChEBI" id="CHEBI:29105"/>
    </ligand>
</feature>
<dbReference type="InterPro" id="IPR015892">
    <property type="entry name" value="Carbonic_anhydrase_CS"/>
</dbReference>
<dbReference type="SMART" id="SM00947">
    <property type="entry name" value="Pro_CA"/>
    <property type="match status" value="1"/>
</dbReference>
<evidence type="ECO:0000313" key="8">
    <source>
        <dbReference type="EMBL" id="RGC47882.1"/>
    </source>
</evidence>
<proteinExistence type="inferred from homology"/>
<keyword evidence="4" id="KW-0456">Lyase</keyword>
<dbReference type="EMBL" id="QVFD01000005">
    <property type="protein sequence ID" value="RGC47882.1"/>
    <property type="molecule type" value="Genomic_DNA"/>
</dbReference>
<evidence type="ECO:0000256" key="1">
    <source>
        <dbReference type="ARBA" id="ARBA00006217"/>
    </source>
</evidence>
<dbReference type="Proteomes" id="UP000261231">
    <property type="component" value="Unassembled WGS sequence"/>
</dbReference>
<dbReference type="PANTHER" id="PTHR11002:SF79">
    <property type="entry name" value="CARBONIC ANHYDRASE 2"/>
    <property type="match status" value="1"/>
</dbReference>
<comment type="catalytic activity">
    <reaction evidence="5">
        <text>hydrogencarbonate + H(+) = CO2 + H2O</text>
        <dbReference type="Rhea" id="RHEA:10748"/>
        <dbReference type="ChEBI" id="CHEBI:15377"/>
        <dbReference type="ChEBI" id="CHEBI:15378"/>
        <dbReference type="ChEBI" id="CHEBI:16526"/>
        <dbReference type="ChEBI" id="CHEBI:17544"/>
        <dbReference type="EC" id="4.2.1.1"/>
    </reaction>
</comment>
<dbReference type="PROSITE" id="PS00704">
    <property type="entry name" value="PROK_CO2_ANHYDRASE_1"/>
    <property type="match status" value="1"/>
</dbReference>
<organism evidence="8 10">
    <name type="scientific">Coprococcus catus</name>
    <dbReference type="NCBI Taxonomy" id="116085"/>
    <lineage>
        <taxon>Bacteria</taxon>
        <taxon>Bacillati</taxon>
        <taxon>Bacillota</taxon>
        <taxon>Clostridia</taxon>
        <taxon>Lachnospirales</taxon>
        <taxon>Lachnospiraceae</taxon>
        <taxon>Coprococcus</taxon>
    </lineage>
</organism>
<keyword evidence="6" id="KW-0479">Metal-binding</keyword>
<feature type="binding site" evidence="6">
    <location>
        <position position="55"/>
    </location>
    <ligand>
        <name>Zn(2+)</name>
        <dbReference type="ChEBI" id="CHEBI:29105"/>
    </ligand>
</feature>
<comment type="caution">
    <text evidence="8">The sequence shown here is derived from an EMBL/GenBank/DDBJ whole genome shotgun (WGS) entry which is preliminary data.</text>
</comment>
<dbReference type="EMBL" id="QVEP01000021">
    <property type="protein sequence ID" value="RGB79670.1"/>
    <property type="molecule type" value="Genomic_DNA"/>
</dbReference>
<dbReference type="GO" id="GO:0008270">
    <property type="term" value="F:zinc ion binding"/>
    <property type="evidence" value="ECO:0007669"/>
    <property type="project" value="InterPro"/>
</dbReference>
<dbReference type="EC" id="4.2.1.1" evidence="2"/>
<evidence type="ECO:0000256" key="4">
    <source>
        <dbReference type="ARBA" id="ARBA00023239"/>
    </source>
</evidence>
<dbReference type="PANTHER" id="PTHR11002">
    <property type="entry name" value="CARBONIC ANHYDRASE"/>
    <property type="match status" value="1"/>
</dbReference>
<feature type="binding site" evidence="6">
    <location>
        <position position="108"/>
    </location>
    <ligand>
        <name>Zn(2+)</name>
        <dbReference type="ChEBI" id="CHEBI:29105"/>
    </ligand>
</feature>
<dbReference type="GO" id="GO:0004089">
    <property type="term" value="F:carbonate dehydratase activity"/>
    <property type="evidence" value="ECO:0007669"/>
    <property type="project" value="UniProtKB-EC"/>
</dbReference>
<evidence type="ECO:0000256" key="3">
    <source>
        <dbReference type="ARBA" id="ARBA00022833"/>
    </source>
</evidence>
<dbReference type="RefSeq" id="WP_015513120.1">
    <property type="nucleotide sequence ID" value="NZ_JAMXUZ010000001.1"/>
</dbReference>
<keyword evidence="10" id="KW-1185">Reference proteome</keyword>
<dbReference type="InterPro" id="IPR001765">
    <property type="entry name" value="Carbonic_anhydrase"/>
</dbReference>
<dbReference type="GO" id="GO:0015976">
    <property type="term" value="P:carbon utilization"/>
    <property type="evidence" value="ECO:0007669"/>
    <property type="project" value="InterPro"/>
</dbReference>
<dbReference type="Proteomes" id="UP000260773">
    <property type="component" value="Unassembled WGS sequence"/>
</dbReference>
<accession>A0A3E2XNF8</accession>
<evidence type="ECO:0000313" key="9">
    <source>
        <dbReference type="Proteomes" id="UP000260773"/>
    </source>
</evidence>
<dbReference type="InterPro" id="IPR036874">
    <property type="entry name" value="Carbonic_anhydrase_sf"/>
</dbReference>
<comment type="similarity">
    <text evidence="1">Belongs to the beta-class carbonic anhydrase family.</text>
</comment>
<comment type="cofactor">
    <cofactor evidence="6">
        <name>Zn(2+)</name>
        <dbReference type="ChEBI" id="CHEBI:29105"/>
    </cofactor>
    <text evidence="6">Binds 1 zinc ion per subunit.</text>
</comment>